<evidence type="ECO:0000313" key="1">
    <source>
        <dbReference type="EMBL" id="APM39398.1"/>
    </source>
</evidence>
<dbReference type="AlphaFoldDB" id="A0A1L5F8Q9"/>
<dbReference type="RefSeq" id="WP_073539023.1">
    <property type="nucleotide sequence ID" value="NZ_CP018335.1"/>
</dbReference>
<dbReference type="EMBL" id="CP018335">
    <property type="protein sequence ID" value="APM39398.1"/>
    <property type="molecule type" value="Genomic_DNA"/>
</dbReference>
<gene>
    <name evidence="1" type="ORF">BS101_11920</name>
</gene>
<name>A0A1L5F8Q9_CLOKL</name>
<evidence type="ECO:0000313" key="2">
    <source>
        <dbReference type="Proteomes" id="UP000184604"/>
    </source>
</evidence>
<accession>A0A1L5F8Q9</accession>
<sequence>MDNIYSLVYNTLIQLGYPVKEQGTYIDTSTLPETYITYFIVDNPTSSAYDNMLASQEPRIQVNIYSKKPSIKQSGDNLFKSVMLPAGFTRLGGRDLPFNPDTGHYCYSCDYRYYLIED</sequence>
<proteinExistence type="predicted"/>
<dbReference type="Proteomes" id="UP000184604">
    <property type="component" value="Chromosome"/>
</dbReference>
<protein>
    <submittedName>
        <fullName evidence="1">Uncharacterized protein</fullName>
    </submittedName>
</protein>
<dbReference type="OrthoDB" id="3035684at2"/>
<reference evidence="1 2" key="1">
    <citation type="submission" date="2016-12" db="EMBL/GenBank/DDBJ databases">
        <title>Complete genome sequence of Clostridium kluyveri JZZ isolated from the pit mud of a Chinese flavor liquor-making factory.</title>
        <authorList>
            <person name="Wang Y."/>
        </authorList>
    </citation>
    <scope>NUCLEOTIDE SEQUENCE [LARGE SCALE GENOMIC DNA]</scope>
    <source>
        <strain evidence="1 2">JZZ</strain>
    </source>
</reference>
<organism evidence="1 2">
    <name type="scientific">Clostridium kluyveri</name>
    <dbReference type="NCBI Taxonomy" id="1534"/>
    <lineage>
        <taxon>Bacteria</taxon>
        <taxon>Bacillati</taxon>
        <taxon>Bacillota</taxon>
        <taxon>Clostridia</taxon>
        <taxon>Eubacteriales</taxon>
        <taxon>Clostridiaceae</taxon>
        <taxon>Clostridium</taxon>
    </lineage>
</organism>